<organism evidence="1 2">
    <name type="scientific">Myxococcus llanfairpwllgwyngyllgogerychwyrndrobwllllantysiliogogogochensis</name>
    <dbReference type="NCBI Taxonomy" id="2590453"/>
    <lineage>
        <taxon>Bacteria</taxon>
        <taxon>Pseudomonadati</taxon>
        <taxon>Myxococcota</taxon>
        <taxon>Myxococcia</taxon>
        <taxon>Myxococcales</taxon>
        <taxon>Cystobacterineae</taxon>
        <taxon>Myxococcaceae</taxon>
        <taxon>Myxococcus</taxon>
    </lineage>
</organism>
<dbReference type="AlphaFoldDB" id="A0A540WSP6"/>
<accession>A0A540WSP6</accession>
<gene>
    <name evidence="1" type="ORF">FJV41_31270</name>
</gene>
<evidence type="ECO:0000313" key="1">
    <source>
        <dbReference type="EMBL" id="TQF12009.1"/>
    </source>
</evidence>
<proteinExistence type="predicted"/>
<protein>
    <submittedName>
        <fullName evidence="1">Uncharacterized protein</fullName>
    </submittedName>
</protein>
<keyword evidence="2" id="KW-1185">Reference proteome</keyword>
<name>A0A540WSP6_9BACT</name>
<reference evidence="1 2" key="1">
    <citation type="submission" date="2019-06" db="EMBL/GenBank/DDBJ databases">
        <authorList>
            <person name="Livingstone P."/>
            <person name="Whitworth D."/>
        </authorList>
    </citation>
    <scope>NUCLEOTIDE SEQUENCE [LARGE SCALE GENOMIC DNA]</scope>
    <source>
        <strain evidence="1 2">AM401</strain>
    </source>
</reference>
<comment type="caution">
    <text evidence="1">The sequence shown here is derived from an EMBL/GenBank/DDBJ whole genome shotgun (WGS) entry which is preliminary data.</text>
</comment>
<dbReference type="RefSeq" id="WP_141646252.1">
    <property type="nucleotide sequence ID" value="NZ_VIFM01000159.1"/>
</dbReference>
<dbReference type="Proteomes" id="UP000315369">
    <property type="component" value="Unassembled WGS sequence"/>
</dbReference>
<evidence type="ECO:0000313" key="2">
    <source>
        <dbReference type="Proteomes" id="UP000315369"/>
    </source>
</evidence>
<dbReference type="EMBL" id="VIFM01000159">
    <property type="protein sequence ID" value="TQF12009.1"/>
    <property type="molecule type" value="Genomic_DNA"/>
</dbReference>
<sequence length="186" mass="20381">MGFFREELRGHEGYPIGFVAREGTDEGAQLYRELQSPGDTGTRQVDVIAAGCECGWRSASWKPAQPTRWVPFSVFESEEDEARVHALWAEHVDHVQATAGQARAGSQDARLAEAVLAAIVVRAVQRGEAPLHLERHVLADAGLDYAARDGLDFRKLEQALLELAASHRLNARATSISTPRTRKGAL</sequence>